<evidence type="ECO:0000313" key="1">
    <source>
        <dbReference type="EMBL" id="KRM71674.1"/>
    </source>
</evidence>
<organism evidence="1 2">
    <name type="scientific">Lacticaseibacillus brantae DSM 23927</name>
    <dbReference type="NCBI Taxonomy" id="1423727"/>
    <lineage>
        <taxon>Bacteria</taxon>
        <taxon>Bacillati</taxon>
        <taxon>Bacillota</taxon>
        <taxon>Bacilli</taxon>
        <taxon>Lactobacillales</taxon>
        <taxon>Lactobacillaceae</taxon>
        <taxon>Lacticaseibacillus</taxon>
    </lineage>
</organism>
<accession>A0A0R2AY59</accession>
<name>A0A0R2AY59_9LACO</name>
<evidence type="ECO:0000313" key="2">
    <source>
        <dbReference type="Proteomes" id="UP000051672"/>
    </source>
</evidence>
<dbReference type="STRING" id="1423727.FC34_GL001331"/>
<reference evidence="1 2" key="1">
    <citation type="journal article" date="2015" name="Genome Announc.">
        <title>Expanding the biotechnology potential of lactobacilli through comparative genomics of 213 strains and associated genera.</title>
        <authorList>
            <person name="Sun Z."/>
            <person name="Harris H.M."/>
            <person name="McCann A."/>
            <person name="Guo C."/>
            <person name="Argimon S."/>
            <person name="Zhang W."/>
            <person name="Yang X."/>
            <person name="Jeffery I.B."/>
            <person name="Cooney J.C."/>
            <person name="Kagawa T.F."/>
            <person name="Liu W."/>
            <person name="Song Y."/>
            <person name="Salvetti E."/>
            <person name="Wrobel A."/>
            <person name="Rasinkangas P."/>
            <person name="Parkhill J."/>
            <person name="Rea M.C."/>
            <person name="O'Sullivan O."/>
            <person name="Ritari J."/>
            <person name="Douillard F.P."/>
            <person name="Paul Ross R."/>
            <person name="Yang R."/>
            <person name="Briner A.E."/>
            <person name="Felis G.E."/>
            <person name="de Vos W.M."/>
            <person name="Barrangou R."/>
            <person name="Klaenhammer T.R."/>
            <person name="Caufield P.W."/>
            <person name="Cui Y."/>
            <person name="Zhang H."/>
            <person name="O'Toole P.W."/>
        </authorList>
    </citation>
    <scope>NUCLEOTIDE SEQUENCE [LARGE SCALE GENOMIC DNA]</scope>
    <source>
        <strain evidence="1 2">DSM 23927</strain>
    </source>
</reference>
<dbReference type="EMBL" id="AYZQ01000003">
    <property type="protein sequence ID" value="KRM71674.1"/>
    <property type="molecule type" value="Genomic_DNA"/>
</dbReference>
<keyword evidence="2" id="KW-1185">Reference proteome</keyword>
<proteinExistence type="predicted"/>
<sequence length="384" mass="41947">MVNADVSDNYDPFLGGFVVAPPENISVRERTNFTVSALVLPAYGRSGGQSFQYLWQWRGQTFPGSTVNLSPGDAGTYPLSVAVRQGSQTLYRRAFTVTVIKGYVPGAKVIEPESQFAFPGFPLMVRFQSGADFTVPYQSLNQAKGYYDLFTGLFFPTPQAIRWQDVNNNPGPVVAVMDFDWMLPPIRASMYFGGVRPVMTSDSTVTLTVHGVPAHAPGTTVTYRWWHYPAQSKGYQLLATTMDPSVTVATSALQTGSYQVQVVYTRAGQSVSMLSGHAPLSVNPPQTASAIARILGLADFVIPPHAQVQVHIAPFQVAKQPVPLQIQFGHKIITADGSWQALLPEDLHQQPQVLLPKQAQLPPGHYQSQLTILLAQIPENGTDF</sequence>
<comment type="caution">
    <text evidence="1">The sequence shown here is derived from an EMBL/GenBank/DDBJ whole genome shotgun (WGS) entry which is preliminary data.</text>
</comment>
<protein>
    <submittedName>
        <fullName evidence="1">Uncharacterized protein</fullName>
    </submittedName>
</protein>
<dbReference type="Proteomes" id="UP000051672">
    <property type="component" value="Unassembled WGS sequence"/>
</dbReference>
<dbReference type="PATRIC" id="fig|1423727.3.peg.1351"/>
<gene>
    <name evidence="1" type="ORF">FC34_GL001331</name>
</gene>
<dbReference type="AlphaFoldDB" id="A0A0R2AY59"/>